<comment type="caution">
    <text evidence="3">The sequence shown here is derived from an EMBL/GenBank/DDBJ whole genome shotgun (WGS) entry which is preliminary data.</text>
</comment>
<organism evidence="3 4">
    <name type="scientific">Congregibacter litoralis KT71</name>
    <dbReference type="NCBI Taxonomy" id="314285"/>
    <lineage>
        <taxon>Bacteria</taxon>
        <taxon>Pseudomonadati</taxon>
        <taxon>Pseudomonadota</taxon>
        <taxon>Gammaproteobacteria</taxon>
        <taxon>Cellvibrionales</taxon>
        <taxon>Halieaceae</taxon>
        <taxon>Congregibacter</taxon>
    </lineage>
</organism>
<dbReference type="PANTHER" id="PTHR43597:SF5">
    <property type="entry name" value="SUFE-LIKE PROTEIN 2, CHLOROPLASTIC"/>
    <property type="match status" value="1"/>
</dbReference>
<dbReference type="AlphaFoldDB" id="A4ABF7"/>
<dbReference type="Pfam" id="PF02657">
    <property type="entry name" value="SufE"/>
    <property type="match status" value="1"/>
</dbReference>
<reference evidence="3 4" key="2">
    <citation type="journal article" date="2009" name="PLoS ONE">
        <title>The photosynthetic apparatus and its regulation in the aerobic gammaproteobacterium Congregibacter litoralis gen. nov., sp. nov.</title>
        <authorList>
            <person name="Spring S."/>
            <person name="Lunsdorf H."/>
            <person name="Fuchs B.M."/>
            <person name="Tindall B.J."/>
        </authorList>
    </citation>
    <scope>NUCLEOTIDE SEQUENCE [LARGE SCALE GENOMIC DNA]</scope>
    <source>
        <strain evidence="3">KT71</strain>
    </source>
</reference>
<dbReference type="SUPFAM" id="SSF82649">
    <property type="entry name" value="SufE/NifU"/>
    <property type="match status" value="1"/>
</dbReference>
<name>A4ABF7_9GAMM</name>
<evidence type="ECO:0000256" key="1">
    <source>
        <dbReference type="ARBA" id="ARBA00010282"/>
    </source>
</evidence>
<dbReference type="OrthoDB" id="9799320at2"/>
<accession>A4ABF7</accession>
<comment type="similarity">
    <text evidence="1">Belongs to the SufE family.</text>
</comment>
<dbReference type="PANTHER" id="PTHR43597">
    <property type="entry name" value="SULFUR ACCEPTOR PROTEIN CSDE"/>
    <property type="match status" value="1"/>
</dbReference>
<evidence type="ECO:0000259" key="2">
    <source>
        <dbReference type="Pfam" id="PF02657"/>
    </source>
</evidence>
<dbReference type="Gene3D" id="3.90.1010.10">
    <property type="match status" value="1"/>
</dbReference>
<evidence type="ECO:0000313" key="3">
    <source>
        <dbReference type="EMBL" id="EAQ96711.1"/>
    </source>
</evidence>
<evidence type="ECO:0000313" key="4">
    <source>
        <dbReference type="Proteomes" id="UP000019205"/>
    </source>
</evidence>
<proteinExistence type="inferred from homology"/>
<dbReference type="Proteomes" id="UP000019205">
    <property type="component" value="Chromosome"/>
</dbReference>
<sequence length="154" mass="17203">MSVAPNPFGVSITVDDIIENLGFFDSWEDRYRYIIDLGRELPEMPAELRSEDRLVRGCQSQVWIDVEEAGEAGKAGSDDKDRLQLSADSDAFIVKGLLAVVLAAFNNKAPDDILAFDINAYFEELGLMRHLSPTRGNGLQAMVARIREEATRRQ</sequence>
<dbReference type="RefSeq" id="WP_008293783.1">
    <property type="nucleotide sequence ID" value="NZ_CM002299.1"/>
</dbReference>
<protein>
    <submittedName>
        <fullName evidence="3">Cysteine desulfuration protein SufE</fullName>
    </submittedName>
</protein>
<dbReference type="InterPro" id="IPR003808">
    <property type="entry name" value="Fe-S_metab-assoc_dom"/>
</dbReference>
<dbReference type="STRING" id="314285.KT71_06799"/>
<gene>
    <name evidence="3" type="ORF">KT71_06799</name>
</gene>
<reference evidence="3 4" key="1">
    <citation type="journal article" date="2007" name="Proc. Natl. Acad. Sci. U.S.A.">
        <title>Characterization of a marine gammaproteobacterium capable of aerobic anoxygenic photosynthesis.</title>
        <authorList>
            <person name="Fuchs B.M."/>
            <person name="Spring S."/>
            <person name="Teeling H."/>
            <person name="Quast C."/>
            <person name="Wulf J."/>
            <person name="Schattenhofer M."/>
            <person name="Yan S."/>
            <person name="Ferriera S."/>
            <person name="Johnson J."/>
            <person name="Glockner F.O."/>
            <person name="Amann R."/>
        </authorList>
    </citation>
    <scope>NUCLEOTIDE SEQUENCE [LARGE SCALE GENOMIC DNA]</scope>
    <source>
        <strain evidence="3">KT71</strain>
    </source>
</reference>
<dbReference type="EMBL" id="AAOA02000004">
    <property type="protein sequence ID" value="EAQ96711.1"/>
    <property type="molecule type" value="Genomic_DNA"/>
</dbReference>
<dbReference type="HOGENOM" id="CLU_124502_1_0_6"/>
<feature type="domain" description="Fe-S metabolism associated" evidence="2">
    <location>
        <begin position="19"/>
        <end position="148"/>
    </location>
</feature>
<keyword evidence="4" id="KW-1185">Reference proteome</keyword>
<dbReference type="eggNOG" id="COG2166">
    <property type="taxonomic scope" value="Bacteria"/>
</dbReference>